<dbReference type="PIRSF" id="PIRSF001589">
    <property type="entry name" value="Asn_synthetase_glu-h"/>
    <property type="match status" value="1"/>
</dbReference>
<dbReference type="Gene3D" id="3.60.20.10">
    <property type="entry name" value="Glutamine Phosphoribosylpyrophosphate, subunit 1, domain 1"/>
    <property type="match status" value="1"/>
</dbReference>
<feature type="binding site" evidence="8">
    <location>
        <position position="267"/>
    </location>
    <ligand>
        <name>ATP</name>
        <dbReference type="ChEBI" id="CHEBI:30616"/>
    </ligand>
</feature>
<dbReference type="GO" id="GO:0005829">
    <property type="term" value="C:cytosol"/>
    <property type="evidence" value="ECO:0007669"/>
    <property type="project" value="TreeGrafter"/>
</dbReference>
<proteinExistence type="inferred from homology"/>
<feature type="site" description="Important for beta-aspartyl-AMP intermediate formation" evidence="9">
    <location>
        <position position="344"/>
    </location>
</feature>
<sequence length="625" mass="70424">MIRLLHHRGPDGNGIRVAGASGLAHARLSIIDLAGGAQPLSNEDGTVWISFNGEIYNYVELRADLEARGHRFQTRSDTEVIVHAYEEYGPACLDTFNGQFAFAIWDEKDRTLFVARDRFGKKPLYYSRRPEVFVFGSEIKAVLAHPAVSREIDLTGFDQILTFWCTVPPRTFFADVSELPPGHWLTLKDGVIDIRQYWQPAYGDIDAGRSEADYAEELRALLVDAVRLRMLRSDVPVGAYLSGGLDSTVIAALITRYTDVPLRTFSVAFEDPEFDESSFQRRAAAHLGITDHHEVLCRAEDIGRAFPEVVWHSEQPVIRTAPTPLFLLSRLVREQGYKVVLTGEGSDEILGGYDIFKEAKVRRFCAARPESLLRPKLLKRLYPYLTNLQNQSPAYLQAFFQTRAEDLRNPFFSHLPRWQVTSRIKMLLSDEVRAATHGRSAMDDLRQTLPAAFHGWDPFCQSQYLETTNLLPGYILSSQGDRVQMANSVEGRCPFLDYRIAEFAGRLPPRLKMKVLNEKYILKKAAGDLIPDFLHKRPKQPYRATDVPSFFDTSRKSARFDYVSDLLSEDALRRVGLFNASAVSRLVSRARAGEAVGTRDGMALVAVLSAQLVSAQFRENLGRAA</sequence>
<dbReference type="GO" id="GO:0006529">
    <property type="term" value="P:asparagine biosynthetic process"/>
    <property type="evidence" value="ECO:0007669"/>
    <property type="project" value="InterPro"/>
</dbReference>
<dbReference type="InterPro" id="IPR033738">
    <property type="entry name" value="AsnB_N"/>
</dbReference>
<evidence type="ECO:0000256" key="3">
    <source>
        <dbReference type="ARBA" id="ARBA00012737"/>
    </source>
</evidence>
<evidence type="ECO:0000256" key="4">
    <source>
        <dbReference type="ARBA" id="ARBA00022741"/>
    </source>
</evidence>
<dbReference type="InterPro" id="IPR001962">
    <property type="entry name" value="Asn_synthase"/>
</dbReference>
<organism evidence="11">
    <name type="scientific">uncultured bacterium lac193</name>
    <dbReference type="NCBI Taxonomy" id="1447243"/>
    <lineage>
        <taxon>Bacteria</taxon>
        <taxon>environmental samples</taxon>
    </lineage>
</organism>
<dbReference type="Pfam" id="PF13537">
    <property type="entry name" value="GATase_7"/>
    <property type="match status" value="1"/>
</dbReference>
<feature type="binding site" evidence="8">
    <location>
        <position position="77"/>
    </location>
    <ligand>
        <name>L-glutamine</name>
        <dbReference type="ChEBI" id="CHEBI:58359"/>
    </ligand>
</feature>
<dbReference type="PANTHER" id="PTHR43284:SF1">
    <property type="entry name" value="ASPARAGINE SYNTHETASE"/>
    <property type="match status" value="1"/>
</dbReference>
<evidence type="ECO:0000256" key="6">
    <source>
        <dbReference type="ARBA" id="ARBA00022962"/>
    </source>
</evidence>
<evidence type="ECO:0000313" key="11">
    <source>
        <dbReference type="EMBL" id="AHN98022.1"/>
    </source>
</evidence>
<dbReference type="AlphaFoldDB" id="X2LCN9"/>
<reference evidence="11" key="1">
    <citation type="submission" date="2013-10" db="EMBL/GenBank/DDBJ databases">
        <title>Functional metagenomics reveals novel beta-galactosidases not predictable from gene sequences.</title>
        <authorList>
            <person name="Cheng J."/>
            <person name="Engel K."/>
            <person name="Romantsov T."/>
            <person name="Neufeld J.D."/>
            <person name="Rose D.R."/>
            <person name="Charles T.C."/>
        </authorList>
    </citation>
    <scope>NUCLEOTIDE SEQUENCE</scope>
</reference>
<evidence type="ECO:0000256" key="9">
    <source>
        <dbReference type="PIRSR" id="PIRSR001589-3"/>
    </source>
</evidence>
<accession>X2LCN9</accession>
<keyword evidence="5 8" id="KW-0067">ATP-binding</keyword>
<evidence type="ECO:0000256" key="7">
    <source>
        <dbReference type="ARBA" id="ARBA00048741"/>
    </source>
</evidence>
<dbReference type="EMBL" id="KF796608">
    <property type="protein sequence ID" value="AHN98022.1"/>
    <property type="molecule type" value="Genomic_DNA"/>
</dbReference>
<feature type="domain" description="Glutamine amidotransferase type-2" evidence="10">
    <location>
        <begin position="1"/>
        <end position="190"/>
    </location>
</feature>
<comment type="similarity">
    <text evidence="2">Belongs to the asparagine synthetase family.</text>
</comment>
<dbReference type="InterPro" id="IPR029055">
    <property type="entry name" value="Ntn_hydrolases_N"/>
</dbReference>
<dbReference type="PANTHER" id="PTHR43284">
    <property type="entry name" value="ASPARAGINE SYNTHETASE (GLUTAMINE-HYDROLYZING)"/>
    <property type="match status" value="1"/>
</dbReference>
<dbReference type="GO" id="GO:0004066">
    <property type="term" value="F:asparagine synthase (glutamine-hydrolyzing) activity"/>
    <property type="evidence" value="ECO:0007669"/>
    <property type="project" value="UniProtKB-EC"/>
</dbReference>
<dbReference type="InterPro" id="IPR014729">
    <property type="entry name" value="Rossmann-like_a/b/a_fold"/>
</dbReference>
<dbReference type="NCBIfam" id="TIGR01536">
    <property type="entry name" value="asn_synth_AEB"/>
    <property type="match status" value="1"/>
</dbReference>
<dbReference type="Pfam" id="PF00733">
    <property type="entry name" value="Asn_synthase"/>
    <property type="match status" value="1"/>
</dbReference>
<dbReference type="CDD" id="cd00712">
    <property type="entry name" value="AsnB"/>
    <property type="match status" value="1"/>
</dbReference>
<dbReference type="EC" id="6.3.5.4" evidence="3"/>
<comment type="catalytic activity">
    <reaction evidence="7">
        <text>L-aspartate + L-glutamine + ATP + H2O = L-asparagine + L-glutamate + AMP + diphosphate + H(+)</text>
        <dbReference type="Rhea" id="RHEA:12228"/>
        <dbReference type="ChEBI" id="CHEBI:15377"/>
        <dbReference type="ChEBI" id="CHEBI:15378"/>
        <dbReference type="ChEBI" id="CHEBI:29985"/>
        <dbReference type="ChEBI" id="CHEBI:29991"/>
        <dbReference type="ChEBI" id="CHEBI:30616"/>
        <dbReference type="ChEBI" id="CHEBI:33019"/>
        <dbReference type="ChEBI" id="CHEBI:58048"/>
        <dbReference type="ChEBI" id="CHEBI:58359"/>
        <dbReference type="ChEBI" id="CHEBI:456215"/>
        <dbReference type="EC" id="6.3.5.4"/>
    </reaction>
</comment>
<dbReference type="InterPro" id="IPR006426">
    <property type="entry name" value="Asn_synth_AEB"/>
</dbReference>
<keyword evidence="4 8" id="KW-0547">Nucleotide-binding</keyword>
<protein>
    <recommendedName>
        <fullName evidence="3">asparagine synthase (glutamine-hydrolyzing)</fullName>
        <ecNumber evidence="3">6.3.5.4</ecNumber>
    </recommendedName>
</protein>
<dbReference type="InterPro" id="IPR017932">
    <property type="entry name" value="GATase_2_dom"/>
</dbReference>
<evidence type="ECO:0000256" key="2">
    <source>
        <dbReference type="ARBA" id="ARBA00005752"/>
    </source>
</evidence>
<evidence type="ECO:0000256" key="1">
    <source>
        <dbReference type="ARBA" id="ARBA00005187"/>
    </source>
</evidence>
<dbReference type="InterPro" id="IPR051786">
    <property type="entry name" value="ASN_synthetase/amidase"/>
</dbReference>
<comment type="pathway">
    <text evidence="1">Amino-acid biosynthesis; L-asparagine biosynthesis; L-asparagine from L-aspartate (L-Gln route): step 1/1.</text>
</comment>
<dbReference type="SUPFAM" id="SSF56235">
    <property type="entry name" value="N-terminal nucleophile aminohydrolases (Ntn hydrolases)"/>
    <property type="match status" value="1"/>
</dbReference>
<dbReference type="PROSITE" id="PS51278">
    <property type="entry name" value="GATASE_TYPE_2"/>
    <property type="match status" value="1"/>
</dbReference>
<keyword evidence="6" id="KW-0315">Glutamine amidotransferase</keyword>
<dbReference type="GO" id="GO:0005524">
    <property type="term" value="F:ATP binding"/>
    <property type="evidence" value="ECO:0007669"/>
    <property type="project" value="UniProtKB-KW"/>
</dbReference>
<evidence type="ECO:0000259" key="10">
    <source>
        <dbReference type="PROSITE" id="PS51278"/>
    </source>
</evidence>
<dbReference type="SUPFAM" id="SSF52402">
    <property type="entry name" value="Adenine nucleotide alpha hydrolases-like"/>
    <property type="match status" value="1"/>
</dbReference>
<evidence type="ECO:0000256" key="8">
    <source>
        <dbReference type="PIRSR" id="PIRSR001589-2"/>
    </source>
</evidence>
<name>X2LCN9_9BACT</name>
<dbReference type="CDD" id="cd01991">
    <property type="entry name" value="Asn_synthase_B_C"/>
    <property type="match status" value="1"/>
</dbReference>
<dbReference type="Gene3D" id="3.40.50.620">
    <property type="entry name" value="HUPs"/>
    <property type="match status" value="1"/>
</dbReference>
<evidence type="ECO:0000256" key="5">
    <source>
        <dbReference type="ARBA" id="ARBA00022840"/>
    </source>
</evidence>